<dbReference type="STRING" id="445975.COLSTE_00449"/>
<accession>B6G8Q8</accession>
<comment type="caution">
    <text evidence="2">The sequence shown here is derived from an EMBL/GenBank/DDBJ whole genome shotgun (WGS) entry which is preliminary data.</text>
</comment>
<feature type="region of interest" description="Disordered" evidence="1">
    <location>
        <begin position="1"/>
        <end position="71"/>
    </location>
</feature>
<dbReference type="HOGENOM" id="CLU_2733071_0_0_11"/>
<feature type="compositionally biased region" description="Basic residues" evidence="1">
    <location>
        <begin position="38"/>
        <end position="47"/>
    </location>
</feature>
<protein>
    <submittedName>
        <fullName evidence="2">Uncharacterized protein</fullName>
    </submittedName>
</protein>
<name>B6G8Q8_9ACTN</name>
<evidence type="ECO:0000313" key="2">
    <source>
        <dbReference type="EMBL" id="EEA91307.1"/>
    </source>
</evidence>
<dbReference type="Proteomes" id="UP000003560">
    <property type="component" value="Unassembled WGS sequence"/>
</dbReference>
<gene>
    <name evidence="2" type="ORF">COLSTE_00449</name>
</gene>
<evidence type="ECO:0000256" key="1">
    <source>
        <dbReference type="SAM" id="MobiDB-lite"/>
    </source>
</evidence>
<proteinExistence type="predicted"/>
<dbReference type="EMBL" id="ABXJ01000027">
    <property type="protein sequence ID" value="EEA91307.1"/>
    <property type="molecule type" value="Genomic_DNA"/>
</dbReference>
<sequence length="71" mass="7969">MRGYRAIGHAGPLAPARETPSPYGRPVASDRPFVKQAYRMRTKRSRQQRSSNLLANSGVRVKKPTFAKSKK</sequence>
<organism evidence="2 3">
    <name type="scientific">Collinsella stercoris DSM 13279</name>
    <dbReference type="NCBI Taxonomy" id="445975"/>
    <lineage>
        <taxon>Bacteria</taxon>
        <taxon>Bacillati</taxon>
        <taxon>Actinomycetota</taxon>
        <taxon>Coriobacteriia</taxon>
        <taxon>Coriobacteriales</taxon>
        <taxon>Coriobacteriaceae</taxon>
        <taxon>Collinsella</taxon>
    </lineage>
</organism>
<evidence type="ECO:0000313" key="3">
    <source>
        <dbReference type="Proteomes" id="UP000003560"/>
    </source>
</evidence>
<dbReference type="AlphaFoldDB" id="B6G8Q8"/>
<reference evidence="2 3" key="2">
    <citation type="submission" date="2008-10" db="EMBL/GenBank/DDBJ databases">
        <authorList>
            <person name="Fulton L."/>
            <person name="Clifton S."/>
            <person name="Fulton B."/>
            <person name="Xu J."/>
            <person name="Minx P."/>
            <person name="Pepin K.H."/>
            <person name="Johnson M."/>
            <person name="Thiruvilangam P."/>
            <person name="Bhonagiri V."/>
            <person name="Nash W.E."/>
            <person name="Mardis E.R."/>
            <person name="Wilson R.K."/>
        </authorList>
    </citation>
    <scope>NUCLEOTIDE SEQUENCE [LARGE SCALE GENOMIC DNA]</scope>
    <source>
        <strain evidence="2 3">DSM 13279</strain>
    </source>
</reference>
<feature type="compositionally biased region" description="Basic residues" evidence="1">
    <location>
        <begin position="60"/>
        <end position="71"/>
    </location>
</feature>
<keyword evidence="3" id="KW-1185">Reference proteome</keyword>
<reference evidence="2 3" key="1">
    <citation type="submission" date="2008-10" db="EMBL/GenBank/DDBJ databases">
        <title>Draft genome sequence of Collinsella stercoris (DSM 13279).</title>
        <authorList>
            <person name="Sudarsanam P."/>
            <person name="Ley R."/>
            <person name="Guruge J."/>
            <person name="Turnbaugh P.J."/>
            <person name="Mahowald M."/>
            <person name="Liep D."/>
            <person name="Gordon J."/>
        </authorList>
    </citation>
    <scope>NUCLEOTIDE SEQUENCE [LARGE SCALE GENOMIC DNA]</scope>
    <source>
        <strain evidence="2 3">DSM 13279</strain>
    </source>
</reference>